<name>A0A091C2V6_9ENTE</name>
<reference evidence="2 3" key="1">
    <citation type="submission" date="2014-08" db="EMBL/GenBank/DDBJ databases">
        <title>Genome sequence of Tetragenococcus muriaticus.</title>
        <authorList>
            <person name="Chuea-nongthon C."/>
            <person name="Rodtong S."/>
            <person name="Yongsawatdigul J."/>
            <person name="Steele J.L."/>
            <person name="Liu X.-y."/>
            <person name="Speers J."/>
            <person name="Glasner J.D."/>
            <person name="Neeno-Eckwall E.C."/>
        </authorList>
    </citation>
    <scope>NUCLEOTIDE SEQUENCE [LARGE SCALE GENOMIC DNA]</scope>
    <source>
        <strain evidence="2 3">3MR10-3</strain>
    </source>
</reference>
<evidence type="ECO:0000313" key="3">
    <source>
        <dbReference type="Proteomes" id="UP000029381"/>
    </source>
</evidence>
<protein>
    <submittedName>
        <fullName evidence="2">Fibronectin/fibrinogen-binding protein</fullName>
    </submittedName>
</protein>
<evidence type="ECO:0000259" key="1">
    <source>
        <dbReference type="Pfam" id="PF18297"/>
    </source>
</evidence>
<dbReference type="GO" id="GO:1990112">
    <property type="term" value="C:RQC complex"/>
    <property type="evidence" value="ECO:0007669"/>
    <property type="project" value="TreeGrafter"/>
</dbReference>
<dbReference type="EMBL" id="JPVT01000117">
    <property type="protein sequence ID" value="KFN91040.1"/>
    <property type="molecule type" value="Genomic_DNA"/>
</dbReference>
<accession>A0A091C2V6</accession>
<dbReference type="PANTHER" id="PTHR15239">
    <property type="entry name" value="NUCLEAR EXPORT MEDIATOR FACTOR NEMF"/>
    <property type="match status" value="1"/>
</dbReference>
<sequence length="96" mass="10931">MKTAKKTDYWLHVQNIPGSHVIVQSSEPTEETIEEAAKLAAYFSKYRFSSSVPVDLVQVKHIRKPNGAKPGFVIYENQTTYFVTPSKQDTEQLQKT</sequence>
<gene>
    <name evidence="2" type="ORF">TMU3MR103_1196</name>
</gene>
<proteinExistence type="predicted"/>
<dbReference type="GO" id="GO:0072344">
    <property type="term" value="P:rescue of stalled ribosome"/>
    <property type="evidence" value="ECO:0007669"/>
    <property type="project" value="TreeGrafter"/>
</dbReference>
<comment type="caution">
    <text evidence="2">The sequence shown here is derived from an EMBL/GenBank/DDBJ whole genome shotgun (WGS) entry which is preliminary data.</text>
</comment>
<dbReference type="PANTHER" id="PTHR15239:SF6">
    <property type="entry name" value="RIBOSOME QUALITY CONTROL COMPLEX SUBUNIT NEMF"/>
    <property type="match status" value="1"/>
</dbReference>
<dbReference type="GO" id="GO:0043023">
    <property type="term" value="F:ribosomal large subunit binding"/>
    <property type="evidence" value="ECO:0007669"/>
    <property type="project" value="TreeGrafter"/>
</dbReference>
<dbReference type="GO" id="GO:0000049">
    <property type="term" value="F:tRNA binding"/>
    <property type="evidence" value="ECO:0007669"/>
    <property type="project" value="TreeGrafter"/>
</dbReference>
<organism evidence="2 3">
    <name type="scientific">Tetragenococcus muriaticus 3MR10-3</name>
    <dbReference type="NCBI Taxonomy" id="1302648"/>
    <lineage>
        <taxon>Bacteria</taxon>
        <taxon>Bacillati</taxon>
        <taxon>Bacillota</taxon>
        <taxon>Bacilli</taxon>
        <taxon>Lactobacillales</taxon>
        <taxon>Enterococcaceae</taxon>
        <taxon>Tetragenococcus</taxon>
    </lineage>
</organism>
<evidence type="ECO:0000313" key="2">
    <source>
        <dbReference type="EMBL" id="KFN91040.1"/>
    </source>
</evidence>
<dbReference type="InterPro" id="IPR051608">
    <property type="entry name" value="RQC_Subunit_NEMF"/>
</dbReference>
<dbReference type="AlphaFoldDB" id="A0A091C2V6"/>
<dbReference type="PATRIC" id="fig|1302648.3.peg.1163"/>
<dbReference type="InterPro" id="IPR059101">
    <property type="entry name" value="NFACT-R_2"/>
</dbReference>
<feature type="domain" description="NFACT protein RNA binding" evidence="1">
    <location>
        <begin position="3"/>
        <end position="60"/>
    </location>
</feature>
<dbReference type="Proteomes" id="UP000029381">
    <property type="component" value="Unassembled WGS sequence"/>
</dbReference>
<dbReference type="Pfam" id="PF18297">
    <property type="entry name" value="NFACT-R_2"/>
    <property type="match status" value="1"/>
</dbReference>
<keyword evidence="3" id="KW-1185">Reference proteome</keyword>